<feature type="repeat" description="TPR" evidence="3">
    <location>
        <begin position="257"/>
        <end position="290"/>
    </location>
</feature>
<dbReference type="SUPFAM" id="SSF48452">
    <property type="entry name" value="TPR-like"/>
    <property type="match status" value="2"/>
</dbReference>
<evidence type="ECO:0000256" key="2">
    <source>
        <dbReference type="ARBA" id="ARBA00022803"/>
    </source>
</evidence>
<dbReference type="Pfam" id="PF13432">
    <property type="entry name" value="TPR_16"/>
    <property type="match status" value="2"/>
</dbReference>
<dbReference type="InterPro" id="IPR001623">
    <property type="entry name" value="DnaJ_domain"/>
</dbReference>
<feature type="compositionally biased region" description="Basic residues" evidence="4">
    <location>
        <begin position="1"/>
        <end position="11"/>
    </location>
</feature>
<evidence type="ECO:0000256" key="4">
    <source>
        <dbReference type="SAM" id="MobiDB-lite"/>
    </source>
</evidence>
<dbReference type="SMART" id="SM00271">
    <property type="entry name" value="DnaJ"/>
    <property type="match status" value="1"/>
</dbReference>
<evidence type="ECO:0000256" key="1">
    <source>
        <dbReference type="ARBA" id="ARBA00022737"/>
    </source>
</evidence>
<dbReference type="Gene3D" id="1.25.40.10">
    <property type="entry name" value="Tetratricopeptide repeat domain"/>
    <property type="match status" value="1"/>
</dbReference>
<dbReference type="Pfam" id="PF00226">
    <property type="entry name" value="DnaJ"/>
    <property type="match status" value="1"/>
</dbReference>
<dbReference type="AlphaFoldDB" id="A0AAD5RZP1"/>
<dbReference type="PRINTS" id="PR00625">
    <property type="entry name" value="JDOMAIN"/>
</dbReference>
<feature type="region of interest" description="Disordered" evidence="4">
    <location>
        <begin position="694"/>
        <end position="726"/>
    </location>
</feature>
<feature type="repeat" description="TPR" evidence="3">
    <location>
        <begin position="223"/>
        <end position="256"/>
    </location>
</feature>
<feature type="repeat" description="TPR" evidence="3">
    <location>
        <begin position="456"/>
        <end position="489"/>
    </location>
</feature>
<keyword evidence="5" id="KW-0472">Membrane</keyword>
<reference evidence="7" key="1">
    <citation type="submission" date="2022-07" db="EMBL/GenBank/DDBJ databases">
        <title>Draft genome sequence of Zalerion maritima ATCC 34329, a (micro)plastics degrading marine fungus.</title>
        <authorList>
            <person name="Paco A."/>
            <person name="Goncalves M.F.M."/>
            <person name="Rocha-Santos T.A.P."/>
            <person name="Alves A."/>
        </authorList>
    </citation>
    <scope>NUCLEOTIDE SEQUENCE</scope>
    <source>
        <strain evidence="7">ATCC 34329</strain>
    </source>
</reference>
<dbReference type="InterPro" id="IPR052758">
    <property type="entry name" value="SRC_co-chaperone"/>
</dbReference>
<dbReference type="Proteomes" id="UP001201980">
    <property type="component" value="Unassembled WGS sequence"/>
</dbReference>
<dbReference type="PANTHER" id="PTHR44200:SF1">
    <property type="entry name" value="DNAJ HOMOLOG SUBFAMILY C MEMBER 7"/>
    <property type="match status" value="1"/>
</dbReference>
<feature type="compositionally biased region" description="Basic and acidic residues" evidence="4">
    <location>
        <begin position="156"/>
        <end position="167"/>
    </location>
</feature>
<feature type="compositionally biased region" description="Low complexity" evidence="4">
    <location>
        <begin position="168"/>
        <end position="177"/>
    </location>
</feature>
<feature type="compositionally biased region" description="Basic and acidic residues" evidence="4">
    <location>
        <begin position="702"/>
        <end position="726"/>
    </location>
</feature>
<comment type="caution">
    <text evidence="7">The sequence shown here is derived from an EMBL/GenBank/DDBJ whole genome shotgun (WGS) entry which is preliminary data.</text>
</comment>
<dbReference type="FunFam" id="1.10.287.110:FF:000055">
    <property type="entry name" value="DnaJ subfamily C member 7"/>
    <property type="match status" value="1"/>
</dbReference>
<proteinExistence type="predicted"/>
<dbReference type="SMART" id="SM00028">
    <property type="entry name" value="TPR"/>
    <property type="match status" value="7"/>
</dbReference>
<feature type="region of interest" description="Disordered" evidence="4">
    <location>
        <begin position="1"/>
        <end position="225"/>
    </location>
</feature>
<dbReference type="PROSITE" id="PS50005">
    <property type="entry name" value="TPR"/>
    <property type="match status" value="4"/>
</dbReference>
<dbReference type="Pfam" id="PF13414">
    <property type="entry name" value="TPR_11"/>
    <property type="match status" value="1"/>
</dbReference>
<evidence type="ECO:0000259" key="6">
    <source>
        <dbReference type="PROSITE" id="PS50076"/>
    </source>
</evidence>
<keyword evidence="5" id="KW-0812">Transmembrane</keyword>
<dbReference type="Gene3D" id="1.10.287.110">
    <property type="entry name" value="DnaJ domain"/>
    <property type="match status" value="1"/>
</dbReference>
<keyword evidence="5" id="KW-1133">Transmembrane helix</keyword>
<evidence type="ECO:0000256" key="3">
    <source>
        <dbReference type="PROSITE-ProRule" id="PRU00339"/>
    </source>
</evidence>
<dbReference type="InterPro" id="IPR036869">
    <property type="entry name" value="J_dom_sf"/>
</dbReference>
<gene>
    <name evidence="7" type="ORF">MKZ38_010326</name>
</gene>
<feature type="compositionally biased region" description="Low complexity" evidence="4">
    <location>
        <begin position="78"/>
        <end position="98"/>
    </location>
</feature>
<keyword evidence="2 3" id="KW-0802">TPR repeat</keyword>
<feature type="repeat" description="TPR" evidence="3">
    <location>
        <begin position="410"/>
        <end position="443"/>
    </location>
</feature>
<feature type="compositionally biased region" description="Basic and acidic residues" evidence="4">
    <location>
        <begin position="123"/>
        <end position="132"/>
    </location>
</feature>
<sequence>MKRFSFKGLKKHAPDQGKDPGSATPTPIPTTSTSQEQVPASPSAPTASAAGPSAAAATSVPRPSVSPQRSATKHPHTPTSARRLSARPASPANPSTPRSEQKKASRSFGRHPTDPLSSSSRRSKYDKIDPDTHPLNLPPEQRKRLSSQLNNTRQRTSMDRMDIDKDIPSSPAQSQPQRQTSFNANAMPSPTKTSVVNGGASNDGAPVPPPHRTSPGSPTSDEAETQKAIGNKFFKEKDYKKAIEHYTKATALKPNSATYLGNRAAAYMSAGQYENALEDCKKAKGLDPFNPKILLRLARIYTGLGRPDEAMSEAFHLIRDPPASTKDMQPTVEMMRHLNAATDALTSGTSGSMVLHALDQAERLLAPGVSRPRKWKLMRGLAFVKIGNPSALADAHNIAVDMIRSHYSDAEGHYLRGRVLYAQGEAEKAVDSFQTANRLFPEYREAVKWARLVQRLSRLKNEGNAEFKAGRWQSAVDKYTAALEVDPNNRDINSKCLQNRALCRIKLKQFEGAIEDCDRALALEPGYVKARKTKANALGNDGQWEAAAREWKTVHEMDPSDHNAAKEYRNAQKELKKSERKDYYAILEVSKTATADDIKKAYRKKAIKFHPDKNPDDPEAAEKFKEISEAYETLSDPQKRSRYDAGEDLGDYDMFGGGGGGGMGGMQVDPDMIFNMMNGSGGFGGGGFSSGPGFSFTNQGSGHEDDYAEEKGWTQGSESRESWGGHWERRRKFQSHKSTGKAATGDFVSQIRRFWLFAVAAFILLPSHVLLALVIAGGLVYTLVSITQISRFAKLDNAVGGEQACDHGQSKSDDW</sequence>
<keyword evidence="8" id="KW-1185">Reference proteome</keyword>
<organism evidence="7 8">
    <name type="scientific">Zalerion maritima</name>
    <dbReference type="NCBI Taxonomy" id="339359"/>
    <lineage>
        <taxon>Eukaryota</taxon>
        <taxon>Fungi</taxon>
        <taxon>Dikarya</taxon>
        <taxon>Ascomycota</taxon>
        <taxon>Pezizomycotina</taxon>
        <taxon>Sordariomycetes</taxon>
        <taxon>Lulworthiomycetidae</taxon>
        <taxon>Lulworthiales</taxon>
        <taxon>Lulworthiaceae</taxon>
        <taxon>Zalerion</taxon>
    </lineage>
</organism>
<dbReference type="PROSITE" id="PS00636">
    <property type="entry name" value="DNAJ_1"/>
    <property type="match status" value="1"/>
</dbReference>
<dbReference type="InterPro" id="IPR018253">
    <property type="entry name" value="DnaJ_domain_CS"/>
</dbReference>
<name>A0AAD5RZP1_9PEZI</name>
<evidence type="ECO:0000256" key="5">
    <source>
        <dbReference type="SAM" id="Phobius"/>
    </source>
</evidence>
<dbReference type="SUPFAM" id="SSF46565">
    <property type="entry name" value="Chaperone J-domain"/>
    <property type="match status" value="1"/>
</dbReference>
<accession>A0AAD5RZP1</accession>
<feature type="compositionally biased region" description="Polar residues" evidence="4">
    <location>
        <begin position="178"/>
        <end position="200"/>
    </location>
</feature>
<evidence type="ECO:0000313" key="7">
    <source>
        <dbReference type="EMBL" id="KAJ2906828.1"/>
    </source>
</evidence>
<keyword evidence="1" id="KW-0677">Repeat</keyword>
<protein>
    <recommendedName>
        <fullName evidence="6">J domain-containing protein</fullName>
    </recommendedName>
</protein>
<dbReference type="EMBL" id="JAKWBI020000008">
    <property type="protein sequence ID" value="KAJ2906828.1"/>
    <property type="molecule type" value="Genomic_DNA"/>
</dbReference>
<feature type="domain" description="J" evidence="6">
    <location>
        <begin position="582"/>
        <end position="647"/>
    </location>
</feature>
<dbReference type="InterPro" id="IPR011990">
    <property type="entry name" value="TPR-like_helical_dom_sf"/>
</dbReference>
<feature type="transmembrane region" description="Helical" evidence="5">
    <location>
        <begin position="754"/>
        <end position="784"/>
    </location>
</feature>
<feature type="compositionally biased region" description="Polar residues" evidence="4">
    <location>
        <begin position="146"/>
        <end position="155"/>
    </location>
</feature>
<dbReference type="PROSITE" id="PS50076">
    <property type="entry name" value="DNAJ_2"/>
    <property type="match status" value="1"/>
</dbReference>
<dbReference type="InterPro" id="IPR019734">
    <property type="entry name" value="TPR_rpt"/>
</dbReference>
<feature type="compositionally biased region" description="Low complexity" evidence="4">
    <location>
        <begin position="22"/>
        <end position="70"/>
    </location>
</feature>
<dbReference type="PANTHER" id="PTHR44200">
    <property type="entry name" value="DNAJ HOMOLOG SUBFAMILY C MEMBER 7"/>
    <property type="match status" value="1"/>
</dbReference>
<evidence type="ECO:0000313" key="8">
    <source>
        <dbReference type="Proteomes" id="UP001201980"/>
    </source>
</evidence>
<dbReference type="CDD" id="cd06257">
    <property type="entry name" value="DnaJ"/>
    <property type="match status" value="1"/>
</dbReference>